<evidence type="ECO:0000313" key="2">
    <source>
        <dbReference type="EMBL" id="SUM84056.1"/>
    </source>
</evidence>
<accession>A0A380HQD3</accession>
<feature type="chain" id="PRO_5017020890" evidence="1">
    <location>
        <begin position="32"/>
        <end position="246"/>
    </location>
</feature>
<dbReference type="RefSeq" id="WP_075340013.1">
    <property type="nucleotide sequence ID" value="NZ_CP132557.1"/>
</dbReference>
<evidence type="ECO:0000313" key="3">
    <source>
        <dbReference type="Proteomes" id="UP000254707"/>
    </source>
</evidence>
<feature type="signal peptide" evidence="1">
    <location>
        <begin position="1"/>
        <end position="31"/>
    </location>
</feature>
<name>A0A380HQD3_STASA</name>
<dbReference type="Proteomes" id="UP000254707">
    <property type="component" value="Unassembled WGS sequence"/>
</dbReference>
<keyword evidence="2" id="KW-0449">Lipoprotein</keyword>
<sequence length="246" mass="27719">MKNLMLTIMAFLLACCLGFLLFIATNQQALAKVHETISSISVGEQNAVAKDKAKQKDKNSIKAAMKEEKNEAPYNATNYQPIAKLTTHDLKENETGQANLPQFSKALNKAQTLVNHDNHKSNPYNDYGIDSTCQGVYYYIFTFKNEAKPNTYYRVTVSEDNQASIFDKSYVVNDNQSPLHSSISPQESEVIAQKHAVDKLGENVVLKKVKESKDGMYYTFHEYKTQRDYKVVVSKSGDVIQQPSLN</sequence>
<reference evidence="2 3" key="1">
    <citation type="submission" date="2018-06" db="EMBL/GenBank/DDBJ databases">
        <authorList>
            <consortium name="Pathogen Informatics"/>
            <person name="Doyle S."/>
        </authorList>
    </citation>
    <scope>NUCLEOTIDE SEQUENCE [LARGE SCALE GENOMIC DNA]</scope>
    <source>
        <strain evidence="2 3">NCTC7688</strain>
    </source>
</reference>
<dbReference type="AlphaFoldDB" id="A0A380HQD3"/>
<gene>
    <name evidence="2" type="ORF">NCTC7688_02294</name>
</gene>
<evidence type="ECO:0000256" key="1">
    <source>
        <dbReference type="SAM" id="SignalP"/>
    </source>
</evidence>
<organism evidence="2 3">
    <name type="scientific">Staphylococcus saprophyticus</name>
    <dbReference type="NCBI Taxonomy" id="29385"/>
    <lineage>
        <taxon>Bacteria</taxon>
        <taxon>Bacillati</taxon>
        <taxon>Bacillota</taxon>
        <taxon>Bacilli</taxon>
        <taxon>Bacillales</taxon>
        <taxon>Staphylococcaceae</taxon>
        <taxon>Staphylococcus</taxon>
    </lineage>
</organism>
<keyword evidence="1" id="KW-0732">Signal</keyword>
<dbReference type="EMBL" id="UHED01000001">
    <property type="protein sequence ID" value="SUM84056.1"/>
    <property type="molecule type" value="Genomic_DNA"/>
</dbReference>
<proteinExistence type="predicted"/>
<protein>
    <submittedName>
        <fullName evidence="2">Lipoprotein</fullName>
    </submittedName>
</protein>
<dbReference type="PROSITE" id="PS51257">
    <property type="entry name" value="PROKAR_LIPOPROTEIN"/>
    <property type="match status" value="1"/>
</dbReference>